<dbReference type="GO" id="GO:0055085">
    <property type="term" value="P:transmembrane transport"/>
    <property type="evidence" value="ECO:0007669"/>
    <property type="project" value="InterPro"/>
</dbReference>
<reference evidence="15 16" key="1">
    <citation type="journal article" date="2015" name="Nature">
        <title>rRNA introns, odd ribosomes, and small enigmatic genomes across a large radiation of phyla.</title>
        <authorList>
            <person name="Brown C.T."/>
            <person name="Hug L.A."/>
            <person name="Thomas B.C."/>
            <person name="Sharon I."/>
            <person name="Castelle C.J."/>
            <person name="Singh A."/>
            <person name="Wilkins M.J."/>
            <person name="Williams K.H."/>
            <person name="Banfield J.F."/>
        </authorList>
    </citation>
    <scope>NUCLEOTIDE SEQUENCE [LARGE SCALE GENOMIC DNA]</scope>
</reference>
<keyword evidence="5" id="KW-1003">Cell membrane</keyword>
<sequence length="263" mass="27861">MTVFPSFIFQMISPTVFFVGVVVALSASLLGVFVVGRRMALISDALSHVALPGLAAGLLLGFDPFLGALAVLFFSVLIISSIERQGILSFETLVGIFFTAALAIGLLIIPEEHLLESLFGDIAKIGYLEILETALLGFLILFFIVFFFREFSKITFSSDLAWGEGLNVNRLNLAFLLLLALSVAMGIKIIGALLMGALIILPASAAKNAAGSLKGLTLLSIIFGLISVFVGLFLAGAFQLPPGPMVVMVSAAIFGLSLFVRKA</sequence>
<organism evidence="15 16">
    <name type="scientific">Candidatus Azambacteria bacterium GW2011_GWF2_46_32</name>
    <dbReference type="NCBI Taxonomy" id="1618628"/>
    <lineage>
        <taxon>Bacteria</taxon>
        <taxon>Candidatus Azamiibacteriota</taxon>
    </lineage>
</organism>
<dbReference type="AlphaFoldDB" id="A0A0G1S3W9"/>
<feature type="transmembrane region" description="Helical" evidence="14">
    <location>
        <begin position="243"/>
        <end position="260"/>
    </location>
</feature>
<dbReference type="GO" id="GO:0006829">
    <property type="term" value="P:zinc ion transport"/>
    <property type="evidence" value="ECO:0007669"/>
    <property type="project" value="UniProtKB-KW"/>
</dbReference>
<evidence type="ECO:0000256" key="8">
    <source>
        <dbReference type="ARBA" id="ARBA00022906"/>
    </source>
</evidence>
<dbReference type="EMBL" id="LCMM01000036">
    <property type="protein sequence ID" value="KKU36978.1"/>
    <property type="molecule type" value="Genomic_DNA"/>
</dbReference>
<comment type="subcellular location">
    <subcellularLocation>
        <location evidence="2 13">Cell membrane</location>
        <topology evidence="2 13">Multi-pass membrane protein</topology>
    </subcellularLocation>
</comment>
<evidence type="ECO:0000313" key="15">
    <source>
        <dbReference type="EMBL" id="KKU36978.1"/>
    </source>
</evidence>
<feature type="transmembrane region" description="Helical" evidence="14">
    <location>
        <begin position="130"/>
        <end position="148"/>
    </location>
</feature>
<dbReference type="InterPro" id="IPR037294">
    <property type="entry name" value="ABC_BtuC-like"/>
</dbReference>
<evidence type="ECO:0000256" key="1">
    <source>
        <dbReference type="ARBA" id="ARBA00002313"/>
    </source>
</evidence>
<feature type="transmembrane region" description="Helical" evidence="14">
    <location>
        <begin position="88"/>
        <end position="109"/>
    </location>
</feature>
<evidence type="ECO:0000256" key="3">
    <source>
        <dbReference type="ARBA" id="ARBA00008034"/>
    </source>
</evidence>
<dbReference type="PANTHER" id="PTHR30477:SF23">
    <property type="entry name" value="HIGH-AFFINITY ZINC UPTAKE SYSTEM MEMBRANE PROTEIN ZNUB"/>
    <property type="match status" value="1"/>
</dbReference>
<dbReference type="Pfam" id="PF00950">
    <property type="entry name" value="ABC-3"/>
    <property type="match status" value="1"/>
</dbReference>
<evidence type="ECO:0000256" key="9">
    <source>
        <dbReference type="ARBA" id="ARBA00022989"/>
    </source>
</evidence>
<keyword evidence="9 14" id="KW-1133">Transmembrane helix</keyword>
<name>A0A0G1S3W9_9BACT</name>
<evidence type="ECO:0000256" key="6">
    <source>
        <dbReference type="ARBA" id="ARBA00022692"/>
    </source>
</evidence>
<comment type="caution">
    <text evidence="15">The sequence shown here is derived from an EMBL/GenBank/DDBJ whole genome shotgun (WGS) entry which is preliminary data.</text>
</comment>
<keyword evidence="4 13" id="KW-0813">Transport</keyword>
<keyword evidence="7" id="KW-0862">Zinc</keyword>
<evidence type="ECO:0000256" key="10">
    <source>
        <dbReference type="ARBA" id="ARBA00023065"/>
    </source>
</evidence>
<comment type="function">
    <text evidence="1">Involved in the high-affinity zinc uptake transport system.</text>
</comment>
<evidence type="ECO:0000256" key="5">
    <source>
        <dbReference type="ARBA" id="ARBA00022475"/>
    </source>
</evidence>
<dbReference type="GO" id="GO:0010043">
    <property type="term" value="P:response to zinc ion"/>
    <property type="evidence" value="ECO:0007669"/>
    <property type="project" value="TreeGrafter"/>
</dbReference>
<evidence type="ECO:0000256" key="4">
    <source>
        <dbReference type="ARBA" id="ARBA00022448"/>
    </source>
</evidence>
<evidence type="ECO:0000256" key="14">
    <source>
        <dbReference type="SAM" id="Phobius"/>
    </source>
</evidence>
<evidence type="ECO:0000256" key="2">
    <source>
        <dbReference type="ARBA" id="ARBA00004651"/>
    </source>
</evidence>
<accession>A0A0G1S3W9</accession>
<proteinExistence type="inferred from homology"/>
<feature type="transmembrane region" description="Helical" evidence="14">
    <location>
        <begin position="12"/>
        <end position="35"/>
    </location>
</feature>
<dbReference type="SUPFAM" id="SSF81345">
    <property type="entry name" value="ABC transporter involved in vitamin B12 uptake, BtuC"/>
    <property type="match status" value="1"/>
</dbReference>
<dbReference type="PANTHER" id="PTHR30477">
    <property type="entry name" value="ABC-TRANSPORTER METAL-BINDING PROTEIN"/>
    <property type="match status" value="1"/>
</dbReference>
<keyword evidence="11 14" id="KW-0472">Membrane</keyword>
<feature type="transmembrane region" description="Helical" evidence="14">
    <location>
        <begin position="173"/>
        <end position="201"/>
    </location>
</feature>
<feature type="transmembrane region" description="Helical" evidence="14">
    <location>
        <begin position="213"/>
        <end position="237"/>
    </location>
</feature>
<keyword evidence="10" id="KW-0406">Ion transport</keyword>
<dbReference type="GO" id="GO:0043190">
    <property type="term" value="C:ATP-binding cassette (ABC) transporter complex"/>
    <property type="evidence" value="ECO:0007669"/>
    <property type="project" value="InterPro"/>
</dbReference>
<evidence type="ECO:0000256" key="11">
    <source>
        <dbReference type="ARBA" id="ARBA00023136"/>
    </source>
</evidence>
<evidence type="ECO:0000313" key="16">
    <source>
        <dbReference type="Proteomes" id="UP000034856"/>
    </source>
</evidence>
<dbReference type="Proteomes" id="UP000034856">
    <property type="component" value="Unassembled WGS sequence"/>
</dbReference>
<dbReference type="InterPro" id="IPR001626">
    <property type="entry name" value="ABC_TroCD"/>
</dbReference>
<evidence type="ECO:0000256" key="12">
    <source>
        <dbReference type="ARBA" id="ARBA00040080"/>
    </source>
</evidence>
<gene>
    <name evidence="15" type="ORF">UX51_C0036G0007</name>
</gene>
<dbReference type="Gene3D" id="1.10.3470.10">
    <property type="entry name" value="ABC transporter involved in vitamin B12 uptake, BtuC"/>
    <property type="match status" value="1"/>
</dbReference>
<evidence type="ECO:0000256" key="7">
    <source>
        <dbReference type="ARBA" id="ARBA00022833"/>
    </source>
</evidence>
<evidence type="ECO:0000256" key="13">
    <source>
        <dbReference type="RuleBase" id="RU003943"/>
    </source>
</evidence>
<comment type="similarity">
    <text evidence="3 13">Belongs to the ABC-3 integral membrane protein family.</text>
</comment>
<keyword evidence="8" id="KW-0864">Zinc transport</keyword>
<protein>
    <recommendedName>
        <fullName evidence="12">High-affinity zinc uptake system membrane protein ZnuB</fullName>
    </recommendedName>
</protein>
<keyword evidence="6 13" id="KW-0812">Transmembrane</keyword>
<feature type="transmembrane region" description="Helical" evidence="14">
    <location>
        <begin position="56"/>
        <end position="82"/>
    </location>
</feature>